<dbReference type="GO" id="GO:0005524">
    <property type="term" value="F:ATP binding"/>
    <property type="evidence" value="ECO:0007669"/>
    <property type="project" value="UniProtKB-KW"/>
</dbReference>
<dbReference type="Gene3D" id="3.40.50.300">
    <property type="entry name" value="P-loop containing nucleotide triphosphate hydrolases"/>
    <property type="match status" value="1"/>
</dbReference>
<evidence type="ECO:0000313" key="7">
    <source>
        <dbReference type="Proteomes" id="UP001596356"/>
    </source>
</evidence>
<dbReference type="RefSeq" id="WP_377819985.1">
    <property type="nucleotide sequence ID" value="NZ_JBHSWJ010000002.1"/>
</dbReference>
<dbReference type="SMART" id="SM00382">
    <property type="entry name" value="AAA"/>
    <property type="match status" value="1"/>
</dbReference>
<evidence type="ECO:0000256" key="2">
    <source>
        <dbReference type="ARBA" id="ARBA00022448"/>
    </source>
</evidence>
<accession>A0ABW2APW3</accession>
<keyword evidence="2" id="KW-0813">Transport</keyword>
<keyword evidence="3" id="KW-0547">Nucleotide-binding</keyword>
<dbReference type="Pfam" id="PF00005">
    <property type="entry name" value="ABC_tran"/>
    <property type="match status" value="1"/>
</dbReference>
<evidence type="ECO:0000256" key="1">
    <source>
        <dbReference type="ARBA" id="ARBA00005417"/>
    </source>
</evidence>
<dbReference type="SUPFAM" id="SSF52540">
    <property type="entry name" value="P-loop containing nucleoside triphosphate hydrolases"/>
    <property type="match status" value="1"/>
</dbReference>
<dbReference type="InterPro" id="IPR003439">
    <property type="entry name" value="ABC_transporter-like_ATP-bd"/>
</dbReference>
<organism evidence="6 7">
    <name type="scientific">Branchiibius cervicis</name>
    <dbReference type="NCBI Taxonomy" id="908252"/>
    <lineage>
        <taxon>Bacteria</taxon>
        <taxon>Bacillati</taxon>
        <taxon>Actinomycetota</taxon>
        <taxon>Actinomycetes</taxon>
        <taxon>Micrococcales</taxon>
        <taxon>Dermacoccaceae</taxon>
        <taxon>Branchiibius</taxon>
    </lineage>
</organism>
<name>A0ABW2APW3_9MICO</name>
<evidence type="ECO:0000256" key="3">
    <source>
        <dbReference type="ARBA" id="ARBA00022741"/>
    </source>
</evidence>
<comment type="caution">
    <text evidence="6">The sequence shown here is derived from an EMBL/GenBank/DDBJ whole genome shotgun (WGS) entry which is preliminary data.</text>
</comment>
<dbReference type="PANTHER" id="PTHR43335">
    <property type="entry name" value="ABC TRANSPORTER, ATP-BINDING PROTEIN"/>
    <property type="match status" value="1"/>
</dbReference>
<feature type="domain" description="ABC transporter" evidence="5">
    <location>
        <begin position="4"/>
        <end position="231"/>
    </location>
</feature>
<dbReference type="Proteomes" id="UP001596356">
    <property type="component" value="Unassembled WGS sequence"/>
</dbReference>
<dbReference type="InterPro" id="IPR003593">
    <property type="entry name" value="AAA+_ATPase"/>
</dbReference>
<protein>
    <submittedName>
        <fullName evidence="6">ATP-binding cassette domain-containing protein</fullName>
    </submittedName>
</protein>
<evidence type="ECO:0000259" key="5">
    <source>
        <dbReference type="PROSITE" id="PS50893"/>
    </source>
</evidence>
<keyword evidence="7" id="KW-1185">Reference proteome</keyword>
<dbReference type="PANTHER" id="PTHR43335:SF2">
    <property type="entry name" value="ABC TRANSPORTER, ATP-BINDING PROTEIN"/>
    <property type="match status" value="1"/>
</dbReference>
<dbReference type="EMBL" id="JBHSWJ010000002">
    <property type="protein sequence ID" value="MFC6712515.1"/>
    <property type="molecule type" value="Genomic_DNA"/>
</dbReference>
<gene>
    <name evidence="6" type="ORF">ACFQBT_01065</name>
</gene>
<keyword evidence="4 6" id="KW-0067">ATP-binding</keyword>
<proteinExistence type="inferred from homology"/>
<comment type="similarity">
    <text evidence="1">Belongs to the ABC transporter superfamily.</text>
</comment>
<dbReference type="PROSITE" id="PS50893">
    <property type="entry name" value="ABC_TRANSPORTER_2"/>
    <property type="match status" value="1"/>
</dbReference>
<evidence type="ECO:0000313" key="6">
    <source>
        <dbReference type="EMBL" id="MFC6712515.1"/>
    </source>
</evidence>
<evidence type="ECO:0000256" key="4">
    <source>
        <dbReference type="ARBA" id="ARBA00022840"/>
    </source>
</evidence>
<dbReference type="InterPro" id="IPR027417">
    <property type="entry name" value="P-loop_NTPase"/>
</dbReference>
<reference evidence="7" key="1">
    <citation type="journal article" date="2019" name="Int. J. Syst. Evol. Microbiol.">
        <title>The Global Catalogue of Microorganisms (GCM) 10K type strain sequencing project: providing services to taxonomists for standard genome sequencing and annotation.</title>
        <authorList>
            <consortium name="The Broad Institute Genomics Platform"/>
            <consortium name="The Broad Institute Genome Sequencing Center for Infectious Disease"/>
            <person name="Wu L."/>
            <person name="Ma J."/>
        </authorList>
    </citation>
    <scope>NUCLEOTIDE SEQUENCE [LARGE SCALE GENOMIC DNA]</scope>
    <source>
        <strain evidence="7">NBRC 106593</strain>
    </source>
</reference>
<sequence>MTSVSFYQVSYRYPRSSRVALSDISFGLSPGVTGLIGVNGAGKSTLMELIATMRAPSSGRIEWDPAGSSIRTIQERVSLVPQSATLPRGFSVYDFLRYSCFLKAVPRSCRESRIADSIDKVHLTDMLKEKCGSLSGGQARRVVIAWGLLSQPEVLLLDEPTAGLDVYQRRSVRELVKSGLAPVTLISSHLLGDLLGVAQNMLVLNNGKLHYQGSMAEAVELIEATGAPKDSEEQFIALLEGSEEGRSL</sequence>